<dbReference type="Pfam" id="PF03460">
    <property type="entry name" value="NIR_SIR_ferr"/>
    <property type="match status" value="1"/>
</dbReference>
<dbReference type="GO" id="GO:0016491">
    <property type="term" value="F:oxidoreductase activity"/>
    <property type="evidence" value="ECO:0007669"/>
    <property type="project" value="UniProtKB-KW"/>
</dbReference>
<dbReference type="InterPro" id="IPR005117">
    <property type="entry name" value="NiRdtase/SiRdtase_haem-b_fer"/>
</dbReference>
<evidence type="ECO:0000256" key="5">
    <source>
        <dbReference type="ARBA" id="ARBA00023004"/>
    </source>
</evidence>
<gene>
    <name evidence="8" type="ORF">SCNU_05146</name>
</gene>
<keyword evidence="4" id="KW-0560">Oxidoreductase</keyword>
<evidence type="ECO:0000259" key="7">
    <source>
        <dbReference type="Pfam" id="PF03460"/>
    </source>
</evidence>
<reference evidence="8 9" key="1">
    <citation type="journal article" date="2011" name="J. Bacteriol.">
        <title>Draft Genome Sequence of Gordonia neofelifaecis NRRL B-59395, a Cholesterol-Degrading Actinomycete.</title>
        <authorList>
            <person name="Ge F."/>
            <person name="Li W."/>
            <person name="Chen G."/>
            <person name="Liu Y."/>
            <person name="Zhang G."/>
            <person name="Yong B."/>
            <person name="Wang Q."/>
            <person name="Wang N."/>
            <person name="Huang Z."/>
            <person name="Li W."/>
            <person name="Wang J."/>
            <person name="Wu C."/>
            <person name="Xie Q."/>
            <person name="Liu G."/>
        </authorList>
    </citation>
    <scope>NUCLEOTIDE SEQUENCE [LARGE SCALE GENOMIC DNA]</scope>
    <source>
        <strain evidence="8 9">NRRL B-59395</strain>
    </source>
</reference>
<evidence type="ECO:0000313" key="8">
    <source>
        <dbReference type="EMBL" id="EGD56213.1"/>
    </source>
</evidence>
<organism evidence="8 9">
    <name type="scientific">Gordonia neofelifaecis NRRL B-59395</name>
    <dbReference type="NCBI Taxonomy" id="644548"/>
    <lineage>
        <taxon>Bacteria</taxon>
        <taxon>Bacillati</taxon>
        <taxon>Actinomycetota</taxon>
        <taxon>Actinomycetes</taxon>
        <taxon>Mycobacteriales</taxon>
        <taxon>Gordoniaceae</taxon>
        <taxon>Gordonia</taxon>
    </lineage>
</organism>
<evidence type="ECO:0000256" key="6">
    <source>
        <dbReference type="ARBA" id="ARBA00023014"/>
    </source>
</evidence>
<dbReference type="GO" id="GO:0051539">
    <property type="term" value="F:4 iron, 4 sulfur cluster binding"/>
    <property type="evidence" value="ECO:0007669"/>
    <property type="project" value="UniProtKB-KW"/>
</dbReference>
<keyword evidence="1" id="KW-0004">4Fe-4S</keyword>
<evidence type="ECO:0000256" key="3">
    <source>
        <dbReference type="ARBA" id="ARBA00022723"/>
    </source>
</evidence>
<dbReference type="Gene3D" id="3.90.480.10">
    <property type="entry name" value="Sulfite Reductase Hemoprotein,Domain 2"/>
    <property type="match status" value="1"/>
</dbReference>
<dbReference type="GO" id="GO:0046872">
    <property type="term" value="F:metal ion binding"/>
    <property type="evidence" value="ECO:0007669"/>
    <property type="project" value="UniProtKB-KW"/>
</dbReference>
<dbReference type="InterPro" id="IPR045854">
    <property type="entry name" value="NO2/SO3_Rdtase_4Fe4S_sf"/>
</dbReference>
<dbReference type="InterPro" id="IPR036136">
    <property type="entry name" value="Nit/Sulf_reduc_fer-like_dom_sf"/>
</dbReference>
<keyword evidence="2" id="KW-0349">Heme</keyword>
<proteinExistence type="predicted"/>
<keyword evidence="6" id="KW-0411">Iron-sulfur</keyword>
<dbReference type="STRING" id="644548.SCNU_05146"/>
<protein>
    <submittedName>
        <fullName evidence="8">Precorrin-3B synthase</fullName>
    </submittedName>
</protein>
<dbReference type="Gene3D" id="3.30.413.10">
    <property type="entry name" value="Sulfite Reductase Hemoprotein, domain 1"/>
    <property type="match status" value="1"/>
</dbReference>
<keyword evidence="9" id="KW-1185">Reference proteome</keyword>
<comment type="caution">
    <text evidence="8">The sequence shown here is derived from an EMBL/GenBank/DDBJ whole genome shotgun (WGS) entry which is preliminary data.</text>
</comment>
<dbReference type="PANTHER" id="PTHR32439">
    <property type="entry name" value="FERREDOXIN--NITRITE REDUCTASE, CHLOROPLASTIC"/>
    <property type="match status" value="1"/>
</dbReference>
<dbReference type="AlphaFoldDB" id="F1YGR5"/>
<evidence type="ECO:0000256" key="2">
    <source>
        <dbReference type="ARBA" id="ARBA00022617"/>
    </source>
</evidence>
<dbReference type="OrthoDB" id="105450at2"/>
<dbReference type="EMBL" id="AEUD01000003">
    <property type="protein sequence ID" value="EGD56213.1"/>
    <property type="molecule type" value="Genomic_DNA"/>
</dbReference>
<dbReference type="SUPFAM" id="SSF55124">
    <property type="entry name" value="Nitrite/Sulfite reductase N-terminal domain-like"/>
    <property type="match status" value="2"/>
</dbReference>
<dbReference type="InterPro" id="IPR012798">
    <property type="entry name" value="Cbl_synth_CobG-like"/>
</dbReference>
<dbReference type="RefSeq" id="WP_009678289.1">
    <property type="nucleotide sequence ID" value="NZ_AEUD01000003.1"/>
</dbReference>
<keyword evidence="5" id="KW-0408">Iron</keyword>
<dbReference type="InterPro" id="IPR051329">
    <property type="entry name" value="NIR_SIR_4Fe-4S"/>
</dbReference>
<dbReference type="PANTHER" id="PTHR32439:SF9">
    <property type="entry name" value="BLR3264 PROTEIN"/>
    <property type="match status" value="1"/>
</dbReference>
<dbReference type="Proteomes" id="UP000035065">
    <property type="component" value="Unassembled WGS sequence"/>
</dbReference>
<feature type="domain" description="Nitrite/Sulfite reductase ferredoxin-like" evidence="7">
    <location>
        <begin position="16"/>
        <end position="79"/>
    </location>
</feature>
<evidence type="ECO:0000313" key="9">
    <source>
        <dbReference type="Proteomes" id="UP000035065"/>
    </source>
</evidence>
<dbReference type="eggNOG" id="COG0155">
    <property type="taxonomic scope" value="Bacteria"/>
</dbReference>
<name>F1YGR5_9ACTN</name>
<dbReference type="NCBIfam" id="TIGR02435">
    <property type="entry name" value="CobG"/>
    <property type="match status" value="1"/>
</dbReference>
<evidence type="ECO:0000256" key="4">
    <source>
        <dbReference type="ARBA" id="ARBA00023002"/>
    </source>
</evidence>
<keyword evidence="3" id="KW-0479">Metal-binding</keyword>
<evidence type="ECO:0000256" key="1">
    <source>
        <dbReference type="ARBA" id="ARBA00022485"/>
    </source>
</evidence>
<accession>F1YGR5</accession>
<sequence length="385" mass="40876">MNKPADRCPGVFRTHPAADGHLARIRLSGGKIEPAALEALAAAAEEFGDGGIELTVRANLQVRGIAADDVAPFADRILAAGLVTDEAHDRVRNIVVSTLSGRVGGRADMWSAVAGLETELLRHEWTQALSGRFWFGFDDGRGDVVSREPDVTVVAVGGDEVELHLAGIPTGRVVPLADAPTAMVRAAAAFHEQRSDEWRINELTSEGRSAIAAGIADLGRRGSACVPDRPDPDGPVVGWFEQSDGRVLLGAVTEFARLSSRQAQFAAAIGVPILVTPDREVLIPDLTEDVAETVVRVLAPLGFIFDATSPWVRTSACTGSPGCAKSLADVRTDLLDHLQTSGPADDGVREHWVGCDRACGSPSGAHTRRVATGDGYRVERHRTDR</sequence>